<dbReference type="GO" id="GO:0003677">
    <property type="term" value="F:DNA binding"/>
    <property type="evidence" value="ECO:0007669"/>
    <property type="project" value="UniProtKB-KW"/>
</dbReference>
<dbReference type="Pfam" id="PF02742">
    <property type="entry name" value="Fe_dep_repr_C"/>
    <property type="match status" value="1"/>
</dbReference>
<keyword evidence="3" id="KW-0238">DNA-binding</keyword>
<dbReference type="SUPFAM" id="SSF47979">
    <property type="entry name" value="Iron-dependent repressor protein, dimerization domain"/>
    <property type="match status" value="1"/>
</dbReference>
<dbReference type="PANTHER" id="PTHR33238">
    <property type="entry name" value="IRON (METAL) DEPENDENT REPRESSOR, DTXR FAMILY"/>
    <property type="match status" value="1"/>
</dbReference>
<organism evidence="6 7">
    <name type="scientific">Candidatus Oscillibacter excrementigallinarum</name>
    <dbReference type="NCBI Taxonomy" id="2838716"/>
    <lineage>
        <taxon>Bacteria</taxon>
        <taxon>Bacillati</taxon>
        <taxon>Bacillota</taxon>
        <taxon>Clostridia</taxon>
        <taxon>Eubacteriales</taxon>
        <taxon>Oscillospiraceae</taxon>
        <taxon>Oscillibacter</taxon>
    </lineage>
</organism>
<dbReference type="Proteomes" id="UP000823824">
    <property type="component" value="Unassembled WGS sequence"/>
</dbReference>
<sequence>MVIHESAEDYLESILVLQQRRGQVRSIDIVNELGYSKPSVSIAMKKLRENGYVSMDADGLITLNESGMEIARRVYGRHTTLAKLFILLGVTPEVASEDACKVEHDLSEETFHCIQNYLKKMLEEQEEG</sequence>
<accession>A0A9D2LGW1</accession>
<feature type="domain" description="HTH dtxR-type" evidence="5">
    <location>
        <begin position="1"/>
        <end position="64"/>
    </location>
</feature>
<comment type="similarity">
    <text evidence="1">Belongs to the DtxR/MntR family.</text>
</comment>
<evidence type="ECO:0000256" key="4">
    <source>
        <dbReference type="ARBA" id="ARBA00023163"/>
    </source>
</evidence>
<dbReference type="EMBL" id="DWZJ01000012">
    <property type="protein sequence ID" value="HJB12384.1"/>
    <property type="molecule type" value="Genomic_DNA"/>
</dbReference>
<dbReference type="PANTHER" id="PTHR33238:SF7">
    <property type="entry name" value="IRON-DEPENDENT TRANSCRIPTIONAL REGULATOR"/>
    <property type="match status" value="1"/>
</dbReference>
<protein>
    <submittedName>
        <fullName evidence="6">Metal-dependent transcriptional regulator</fullName>
    </submittedName>
</protein>
<dbReference type="SUPFAM" id="SSF46785">
    <property type="entry name" value="Winged helix' DNA-binding domain"/>
    <property type="match status" value="1"/>
</dbReference>
<dbReference type="InterPro" id="IPR050536">
    <property type="entry name" value="DtxR_MntR_Metal-Reg"/>
</dbReference>
<keyword evidence="2" id="KW-0805">Transcription regulation</keyword>
<dbReference type="InterPro" id="IPR036388">
    <property type="entry name" value="WH-like_DNA-bd_sf"/>
</dbReference>
<dbReference type="SMART" id="SM00529">
    <property type="entry name" value="HTH_DTXR"/>
    <property type="match status" value="1"/>
</dbReference>
<comment type="caution">
    <text evidence="6">The sequence shown here is derived from an EMBL/GenBank/DDBJ whole genome shotgun (WGS) entry which is preliminary data.</text>
</comment>
<dbReference type="InterPro" id="IPR036421">
    <property type="entry name" value="Fe_dep_repressor_sf"/>
</dbReference>
<dbReference type="PROSITE" id="PS50944">
    <property type="entry name" value="HTH_DTXR"/>
    <property type="match status" value="1"/>
</dbReference>
<proteinExistence type="inferred from homology"/>
<dbReference type="Gene3D" id="1.10.10.10">
    <property type="entry name" value="Winged helix-like DNA-binding domain superfamily/Winged helix DNA-binding domain"/>
    <property type="match status" value="1"/>
</dbReference>
<dbReference type="AlphaFoldDB" id="A0A9D2LGW1"/>
<dbReference type="InterPro" id="IPR022687">
    <property type="entry name" value="HTH_DTXR"/>
</dbReference>
<dbReference type="GO" id="GO:0003700">
    <property type="term" value="F:DNA-binding transcription factor activity"/>
    <property type="evidence" value="ECO:0007669"/>
    <property type="project" value="InterPro"/>
</dbReference>
<reference evidence="6" key="1">
    <citation type="journal article" date="2021" name="PeerJ">
        <title>Extensive microbial diversity within the chicken gut microbiome revealed by metagenomics and culture.</title>
        <authorList>
            <person name="Gilroy R."/>
            <person name="Ravi A."/>
            <person name="Getino M."/>
            <person name="Pursley I."/>
            <person name="Horton D.L."/>
            <person name="Alikhan N.F."/>
            <person name="Baker D."/>
            <person name="Gharbi K."/>
            <person name="Hall N."/>
            <person name="Watson M."/>
            <person name="Adriaenssens E.M."/>
            <person name="Foster-Nyarko E."/>
            <person name="Jarju S."/>
            <person name="Secka A."/>
            <person name="Antonio M."/>
            <person name="Oren A."/>
            <person name="Chaudhuri R.R."/>
            <person name="La Ragione R."/>
            <person name="Hildebrand F."/>
            <person name="Pallen M.J."/>
        </authorList>
    </citation>
    <scope>NUCLEOTIDE SEQUENCE</scope>
    <source>
        <strain evidence="6">ChiBcec18-1249</strain>
    </source>
</reference>
<evidence type="ECO:0000259" key="5">
    <source>
        <dbReference type="PROSITE" id="PS50944"/>
    </source>
</evidence>
<reference evidence="6" key="2">
    <citation type="submission" date="2021-04" db="EMBL/GenBank/DDBJ databases">
        <authorList>
            <person name="Gilroy R."/>
        </authorList>
    </citation>
    <scope>NUCLEOTIDE SEQUENCE</scope>
    <source>
        <strain evidence="6">ChiBcec18-1249</strain>
    </source>
</reference>
<name>A0A9D2LGW1_9FIRM</name>
<evidence type="ECO:0000313" key="7">
    <source>
        <dbReference type="Proteomes" id="UP000823824"/>
    </source>
</evidence>
<dbReference type="InterPro" id="IPR001367">
    <property type="entry name" value="Fe_dep_repressor"/>
</dbReference>
<keyword evidence="4" id="KW-0804">Transcription</keyword>
<dbReference type="GO" id="GO:0046983">
    <property type="term" value="F:protein dimerization activity"/>
    <property type="evidence" value="ECO:0007669"/>
    <property type="project" value="InterPro"/>
</dbReference>
<dbReference type="InterPro" id="IPR022689">
    <property type="entry name" value="Iron_dep_repressor"/>
</dbReference>
<dbReference type="Pfam" id="PF01325">
    <property type="entry name" value="Fe_dep_repress"/>
    <property type="match status" value="1"/>
</dbReference>
<evidence type="ECO:0000256" key="3">
    <source>
        <dbReference type="ARBA" id="ARBA00023125"/>
    </source>
</evidence>
<dbReference type="Gene3D" id="1.10.60.10">
    <property type="entry name" value="Iron dependent repressor, metal binding and dimerisation domain"/>
    <property type="match status" value="1"/>
</dbReference>
<evidence type="ECO:0000256" key="1">
    <source>
        <dbReference type="ARBA" id="ARBA00007871"/>
    </source>
</evidence>
<dbReference type="GO" id="GO:0046914">
    <property type="term" value="F:transition metal ion binding"/>
    <property type="evidence" value="ECO:0007669"/>
    <property type="project" value="InterPro"/>
</dbReference>
<dbReference type="InterPro" id="IPR036390">
    <property type="entry name" value="WH_DNA-bd_sf"/>
</dbReference>
<evidence type="ECO:0000313" key="6">
    <source>
        <dbReference type="EMBL" id="HJB12384.1"/>
    </source>
</evidence>
<gene>
    <name evidence="6" type="ORF">H9787_01575</name>
</gene>
<evidence type="ECO:0000256" key="2">
    <source>
        <dbReference type="ARBA" id="ARBA00023015"/>
    </source>
</evidence>